<evidence type="ECO:0000313" key="1">
    <source>
        <dbReference type="EMBL" id="CEK80012.1"/>
    </source>
</evidence>
<dbReference type="EMBL" id="HACG01033147">
    <property type="protein sequence ID" value="CEK80012.1"/>
    <property type="molecule type" value="Transcribed_RNA"/>
</dbReference>
<proteinExistence type="predicted"/>
<gene>
    <name evidence="1" type="primary">ORF118598</name>
    <name evidence="2" type="synonym">ORF118604</name>
</gene>
<protein>
    <submittedName>
        <fullName evidence="1">Uncharacterized protein</fullName>
    </submittedName>
</protein>
<sequence length="64" mass="6867">MTCPPGLMSVICPANPSFCGLLGLTIVQFCVRFTPLGFDCPQPKLQGSSGSLRGEQSFVFWDAL</sequence>
<accession>A0A0B7AHC4</accession>
<organism evidence="1">
    <name type="scientific">Arion vulgaris</name>
    <dbReference type="NCBI Taxonomy" id="1028688"/>
    <lineage>
        <taxon>Eukaryota</taxon>
        <taxon>Metazoa</taxon>
        <taxon>Spiralia</taxon>
        <taxon>Lophotrochozoa</taxon>
        <taxon>Mollusca</taxon>
        <taxon>Gastropoda</taxon>
        <taxon>Heterobranchia</taxon>
        <taxon>Euthyneura</taxon>
        <taxon>Panpulmonata</taxon>
        <taxon>Eupulmonata</taxon>
        <taxon>Stylommatophora</taxon>
        <taxon>Helicina</taxon>
        <taxon>Arionoidea</taxon>
        <taxon>Arionidae</taxon>
        <taxon>Arion</taxon>
    </lineage>
</organism>
<name>A0A0B7AHC4_9EUPU</name>
<reference evidence="1" key="1">
    <citation type="submission" date="2014-12" db="EMBL/GenBank/DDBJ databases">
        <title>Insight into the proteome of Arion vulgaris.</title>
        <authorList>
            <person name="Aradska J."/>
            <person name="Bulat T."/>
            <person name="Smidak R."/>
            <person name="Sarate P."/>
            <person name="Gangsoo J."/>
            <person name="Sialana F."/>
            <person name="Bilban M."/>
            <person name="Lubec G."/>
        </authorList>
    </citation>
    <scope>NUCLEOTIDE SEQUENCE</scope>
    <source>
        <tissue evidence="1">Skin</tissue>
    </source>
</reference>
<dbReference type="EMBL" id="HACG01033148">
    <property type="protein sequence ID" value="CEK80013.1"/>
    <property type="molecule type" value="Transcribed_RNA"/>
</dbReference>
<evidence type="ECO:0000313" key="2">
    <source>
        <dbReference type="EMBL" id="CEK80013.1"/>
    </source>
</evidence>
<dbReference type="AlphaFoldDB" id="A0A0B7AHC4"/>